<organism evidence="12 13">
    <name type="scientific">Spiroplasma chrysopicola DF-1</name>
    <dbReference type="NCBI Taxonomy" id="1276227"/>
    <lineage>
        <taxon>Bacteria</taxon>
        <taxon>Bacillati</taxon>
        <taxon>Mycoplasmatota</taxon>
        <taxon>Mollicutes</taxon>
        <taxon>Entomoplasmatales</taxon>
        <taxon>Spiroplasmataceae</taxon>
        <taxon>Spiroplasma</taxon>
    </lineage>
</organism>
<dbReference type="EMBL" id="CP005077">
    <property type="protein sequence ID" value="AGM25083.1"/>
    <property type="molecule type" value="Genomic_DNA"/>
</dbReference>
<evidence type="ECO:0000256" key="4">
    <source>
        <dbReference type="ARBA" id="ARBA00022723"/>
    </source>
</evidence>
<dbReference type="Gene3D" id="3.40.50.1000">
    <property type="entry name" value="HAD superfamily/HAD-like"/>
    <property type="match status" value="1"/>
</dbReference>
<dbReference type="Proteomes" id="UP000013964">
    <property type="component" value="Chromosome"/>
</dbReference>
<dbReference type="NCBIfam" id="TIGR01525">
    <property type="entry name" value="ATPase-IB_hvy"/>
    <property type="match status" value="1"/>
</dbReference>
<evidence type="ECO:0000256" key="9">
    <source>
        <dbReference type="ARBA" id="ARBA00023136"/>
    </source>
</evidence>
<dbReference type="KEGG" id="scr:SCHRY_v1c05050"/>
<feature type="transmembrane region" description="Helical" evidence="10">
    <location>
        <begin position="596"/>
        <end position="615"/>
    </location>
</feature>
<dbReference type="PANTHER" id="PTHR43520:SF8">
    <property type="entry name" value="P-TYPE CU(+) TRANSPORTER"/>
    <property type="match status" value="1"/>
</dbReference>
<dbReference type="NCBIfam" id="TIGR01511">
    <property type="entry name" value="ATPase-IB1_Cu"/>
    <property type="match status" value="1"/>
</dbReference>
<feature type="transmembrane region" description="Helical" evidence="10">
    <location>
        <begin position="76"/>
        <end position="97"/>
    </location>
</feature>
<gene>
    <name evidence="12" type="primary">copA</name>
    <name evidence="12" type="ORF">SCHRY_v1c05050</name>
</gene>
<dbReference type="GO" id="GO:0012505">
    <property type="term" value="C:endomembrane system"/>
    <property type="evidence" value="ECO:0007669"/>
    <property type="project" value="UniProtKB-SubCell"/>
</dbReference>
<dbReference type="PROSITE" id="PS00154">
    <property type="entry name" value="ATPASE_E1_E2"/>
    <property type="match status" value="1"/>
</dbReference>
<dbReference type="InterPro" id="IPR023214">
    <property type="entry name" value="HAD_sf"/>
</dbReference>
<feature type="transmembrane region" description="Helical" evidence="10">
    <location>
        <begin position="292"/>
        <end position="317"/>
    </location>
</feature>
<evidence type="ECO:0000256" key="7">
    <source>
        <dbReference type="ARBA" id="ARBA00022967"/>
    </source>
</evidence>
<dbReference type="GO" id="GO:0055070">
    <property type="term" value="P:copper ion homeostasis"/>
    <property type="evidence" value="ECO:0007669"/>
    <property type="project" value="TreeGrafter"/>
</dbReference>
<dbReference type="Pfam" id="PF00122">
    <property type="entry name" value="E1-E2_ATPase"/>
    <property type="match status" value="1"/>
</dbReference>
<keyword evidence="9 10" id="KW-0472">Membrane</keyword>
<dbReference type="GO" id="GO:0005524">
    <property type="term" value="F:ATP binding"/>
    <property type="evidence" value="ECO:0007669"/>
    <property type="project" value="UniProtKB-UniRule"/>
</dbReference>
<feature type="transmembrane region" description="Helical" evidence="10">
    <location>
        <begin position="103"/>
        <end position="123"/>
    </location>
</feature>
<keyword evidence="7" id="KW-1278">Translocase</keyword>
<protein>
    <submittedName>
        <fullName evidence="12">Copper transporter ATPase</fullName>
    </submittedName>
</protein>
<dbReference type="InterPro" id="IPR036412">
    <property type="entry name" value="HAD-like_sf"/>
</dbReference>
<evidence type="ECO:0000313" key="12">
    <source>
        <dbReference type="EMBL" id="AGM25083.1"/>
    </source>
</evidence>
<dbReference type="HOGENOM" id="CLU_001771_11_2_14"/>
<sequence>MVGQKKHKWSKRQIRNTYELVLAICCNLPLLLAMIPGLSILHNQWLQLGLTSVILFYCGRNYYLNMYREIFKWHSIGMNTLIGLGTLIAYGYSIYIIASASSYMLLFEVAGTIITMMLIGNLINTSVQQKVTAGIKDVVSLQAQSANLVDKDNNIIIVNTRLVKIDDLLVVRKGEKVPVDGAITSGVGYLNEAMLTGESAIMTKKVGDHVIGGTINMGEPFYFKAQKVGSETVLANILQKVDEIQSQKPRMQRIADRIAKWFTPFILLIALTTFLAQYYYFNSTNLPKAINIAITVIVISCPCALGLATPLAVAVGFGKAIKEGIIFNNTSAFEKINKIDAIAFDKTGTITTGVLTVEKIIGATENYRFIYQLEKLSAHPIAKSIIAFFDQKSFPDIKFTNFTEQPGRGLTGEYQNNHYQLLSYSDAVAMKYTNVIKNEVALLTQPNATLVALTINKTITNVIVLTDQIRSDAQSTITKFKKQGIELHMISGDNLASVKITADILGIPNYHGQVDPMLKAQIVKTIQGNGKVTAYVGDGINDLVALQQADFAIAMGEENAGAVNGSDITIIRPSIFNIYKAFVVTKLTRKIIWTNFFWAFSYNLITIPLAMVGIIPPILGAVVMGFSQLVVLLNSLVFNQIKLKFK</sequence>
<proteinExistence type="inferred from homology"/>
<dbReference type="SFLD" id="SFLDG00002">
    <property type="entry name" value="C1.7:_P-type_atpase_like"/>
    <property type="match status" value="1"/>
</dbReference>
<dbReference type="SUPFAM" id="SSF81653">
    <property type="entry name" value="Calcium ATPase, transduction domain A"/>
    <property type="match status" value="1"/>
</dbReference>
<keyword evidence="8 10" id="KW-1133">Transmembrane helix</keyword>
<accession>R4U3K2</accession>
<keyword evidence="4 10" id="KW-0479">Metal-binding</keyword>
<dbReference type="PATRIC" id="fig|1276227.3.peg.506"/>
<evidence type="ECO:0000256" key="2">
    <source>
        <dbReference type="ARBA" id="ARBA00006024"/>
    </source>
</evidence>
<dbReference type="SFLD" id="SFLDF00027">
    <property type="entry name" value="p-type_atpase"/>
    <property type="match status" value="1"/>
</dbReference>
<evidence type="ECO:0000256" key="1">
    <source>
        <dbReference type="ARBA" id="ARBA00004127"/>
    </source>
</evidence>
<feature type="transmembrane region" description="Helical" evidence="10">
    <location>
        <begin position="258"/>
        <end position="280"/>
    </location>
</feature>
<dbReference type="NCBIfam" id="TIGR01494">
    <property type="entry name" value="ATPase_P-type"/>
    <property type="match status" value="1"/>
</dbReference>
<dbReference type="Gene3D" id="3.40.1110.10">
    <property type="entry name" value="Calcium-transporting ATPase, cytoplasmic domain N"/>
    <property type="match status" value="1"/>
</dbReference>
<dbReference type="RefSeq" id="WP_016338908.1">
    <property type="nucleotide sequence ID" value="NC_021280.1"/>
</dbReference>
<dbReference type="SUPFAM" id="SSF81665">
    <property type="entry name" value="Calcium ATPase, transmembrane domain M"/>
    <property type="match status" value="1"/>
</dbReference>
<evidence type="ECO:0000256" key="10">
    <source>
        <dbReference type="RuleBase" id="RU362081"/>
    </source>
</evidence>
<evidence type="ECO:0000256" key="6">
    <source>
        <dbReference type="ARBA" id="ARBA00022840"/>
    </source>
</evidence>
<keyword evidence="3 10" id="KW-0812">Transmembrane</keyword>
<dbReference type="Gene3D" id="1.20.1110.10">
    <property type="entry name" value="Calcium-transporting ATPase, transmembrane domain"/>
    <property type="match status" value="1"/>
</dbReference>
<keyword evidence="10" id="KW-1003">Cell membrane</keyword>
<dbReference type="InterPro" id="IPR059000">
    <property type="entry name" value="ATPase_P-type_domA"/>
</dbReference>
<dbReference type="InterPro" id="IPR027256">
    <property type="entry name" value="P-typ_ATPase_IB"/>
</dbReference>
<dbReference type="GO" id="GO:0005507">
    <property type="term" value="F:copper ion binding"/>
    <property type="evidence" value="ECO:0007669"/>
    <property type="project" value="TreeGrafter"/>
</dbReference>
<feature type="domain" description="P-type ATPase A" evidence="11">
    <location>
        <begin position="141"/>
        <end position="241"/>
    </location>
</feature>
<dbReference type="OrthoDB" id="9813266at2"/>
<evidence type="ECO:0000259" key="11">
    <source>
        <dbReference type="Pfam" id="PF00122"/>
    </source>
</evidence>
<comment type="subcellular location">
    <subcellularLocation>
        <location evidence="10">Cell membrane</location>
    </subcellularLocation>
    <subcellularLocation>
        <location evidence="1">Endomembrane system</location>
        <topology evidence="1">Multi-pass membrane protein</topology>
    </subcellularLocation>
</comment>
<dbReference type="InterPro" id="IPR008250">
    <property type="entry name" value="ATPase_P-typ_transduc_dom_A_sf"/>
</dbReference>
<feature type="transmembrane region" description="Helical" evidence="10">
    <location>
        <begin position="621"/>
        <end position="641"/>
    </location>
</feature>
<dbReference type="InterPro" id="IPR001757">
    <property type="entry name" value="P_typ_ATPase"/>
</dbReference>
<feature type="transmembrane region" description="Helical" evidence="10">
    <location>
        <begin position="20"/>
        <end position="39"/>
    </location>
</feature>
<dbReference type="InterPro" id="IPR044492">
    <property type="entry name" value="P_typ_ATPase_HD_dom"/>
</dbReference>
<keyword evidence="5 10" id="KW-0547">Nucleotide-binding</keyword>
<dbReference type="InterPro" id="IPR023299">
    <property type="entry name" value="ATPase_P-typ_cyto_dom_N"/>
</dbReference>
<dbReference type="SUPFAM" id="SSF56784">
    <property type="entry name" value="HAD-like"/>
    <property type="match status" value="1"/>
</dbReference>
<dbReference type="InterPro" id="IPR023298">
    <property type="entry name" value="ATPase_P-typ_TM_dom_sf"/>
</dbReference>
<feature type="transmembrane region" description="Helical" evidence="10">
    <location>
        <begin position="45"/>
        <end position="64"/>
    </location>
</feature>
<reference evidence="12 13" key="1">
    <citation type="journal article" date="2013" name="Genome Biol. Evol.">
        <title>Complete genomes of two dipteran-associated spiroplasmas provided insights into the origin, dynamics, and impacts of viral invasion in spiroplasma.</title>
        <authorList>
            <person name="Ku C."/>
            <person name="Lo W.S."/>
            <person name="Chen L.L."/>
            <person name="Kuo C.H."/>
        </authorList>
    </citation>
    <scope>NUCLEOTIDE SEQUENCE [LARGE SCALE GENOMIC DNA]</scope>
    <source>
        <strain evidence="12 13">DF-1</strain>
    </source>
</reference>
<evidence type="ECO:0000313" key="13">
    <source>
        <dbReference type="Proteomes" id="UP000013964"/>
    </source>
</evidence>
<dbReference type="Gene3D" id="2.70.150.10">
    <property type="entry name" value="Calcium-transporting ATPase, cytoplasmic transduction domain A"/>
    <property type="match status" value="1"/>
</dbReference>
<comment type="similarity">
    <text evidence="2 10">Belongs to the cation transport ATPase (P-type) (TC 3.A.3) family. Type IB subfamily.</text>
</comment>
<name>R4U3K2_9MOLU</name>
<evidence type="ECO:0000256" key="5">
    <source>
        <dbReference type="ARBA" id="ARBA00022741"/>
    </source>
</evidence>
<keyword evidence="13" id="KW-1185">Reference proteome</keyword>
<dbReference type="SFLD" id="SFLDS00003">
    <property type="entry name" value="Haloacid_Dehalogenase"/>
    <property type="match status" value="1"/>
</dbReference>
<evidence type="ECO:0000256" key="3">
    <source>
        <dbReference type="ARBA" id="ARBA00022692"/>
    </source>
</evidence>
<keyword evidence="6 10" id="KW-0067">ATP-binding</keyword>
<dbReference type="PANTHER" id="PTHR43520">
    <property type="entry name" value="ATP7, ISOFORM B"/>
    <property type="match status" value="1"/>
</dbReference>
<dbReference type="InterPro" id="IPR018303">
    <property type="entry name" value="ATPase_P-typ_P_site"/>
</dbReference>
<evidence type="ECO:0000256" key="8">
    <source>
        <dbReference type="ARBA" id="ARBA00022989"/>
    </source>
</evidence>
<dbReference type="eggNOG" id="COG2217">
    <property type="taxonomic scope" value="Bacteria"/>
</dbReference>
<dbReference type="AlphaFoldDB" id="R4U3K2"/>
<dbReference type="GO" id="GO:0043682">
    <property type="term" value="F:P-type divalent copper transporter activity"/>
    <property type="evidence" value="ECO:0007669"/>
    <property type="project" value="TreeGrafter"/>
</dbReference>
<dbReference type="STRING" id="1276227.SCHRY_v1c05050"/>
<dbReference type="GO" id="GO:0005886">
    <property type="term" value="C:plasma membrane"/>
    <property type="evidence" value="ECO:0007669"/>
    <property type="project" value="UniProtKB-SubCell"/>
</dbReference>
<dbReference type="Pfam" id="PF00702">
    <property type="entry name" value="Hydrolase"/>
    <property type="match status" value="1"/>
</dbReference>
<dbReference type="GO" id="GO:0016887">
    <property type="term" value="F:ATP hydrolysis activity"/>
    <property type="evidence" value="ECO:0007669"/>
    <property type="project" value="InterPro"/>
</dbReference>
<dbReference type="PRINTS" id="PR00119">
    <property type="entry name" value="CATATPASE"/>
</dbReference>